<feature type="transmembrane region" description="Helical" evidence="1">
    <location>
        <begin position="309"/>
        <end position="330"/>
    </location>
</feature>
<comment type="caution">
    <text evidence="2">The sequence shown here is derived from an EMBL/GenBank/DDBJ whole genome shotgun (WGS) entry which is preliminary data.</text>
</comment>
<name>A0AAW2HTU8_9NEOP</name>
<feature type="transmembrane region" description="Helical" evidence="1">
    <location>
        <begin position="31"/>
        <end position="52"/>
    </location>
</feature>
<protein>
    <recommendedName>
        <fullName evidence="3">Gustatory receptor</fullName>
    </recommendedName>
</protein>
<keyword evidence="1" id="KW-0812">Transmembrane</keyword>
<sequence>MTCLRRDRGFCYKPDTKEFNNHTRICFGNAVYSYLIPSLLHFSGFLYALYLFRIKESEQLENLMERTFLLSSHRTDGPKTQQALVRKLWIFIVCCILWILLSFSSVIIMLHRVEVIMQWIYSENYEKALKTILIISTLWHDMVQATIITSYCLQAQLLSSSLHFLRAKLLQHTIPPLTWIREINEYQNFLNYLNNEFAPAVCVFILLDISWAFSGSAWLYNWAESDNTPGHVYNVLITGLWTLAAIVPFIMASFLTSACSMLRSLGHEVRTRPFVYQDTPAEDLNTILLYTSTLKMKCKLFRIPVSGRYLIFSLSVCAILILILGQCHILK</sequence>
<keyword evidence="1" id="KW-0472">Membrane</keyword>
<dbReference type="PANTHER" id="PTHR38337:SF1">
    <property type="entry name" value="GUSTATORY RECEPTOR"/>
    <property type="match status" value="1"/>
</dbReference>
<evidence type="ECO:0008006" key="3">
    <source>
        <dbReference type="Google" id="ProtNLM"/>
    </source>
</evidence>
<evidence type="ECO:0000256" key="1">
    <source>
        <dbReference type="SAM" id="Phobius"/>
    </source>
</evidence>
<feature type="transmembrane region" description="Helical" evidence="1">
    <location>
        <begin position="232"/>
        <end position="255"/>
    </location>
</feature>
<dbReference type="AlphaFoldDB" id="A0AAW2HTU8"/>
<feature type="transmembrane region" description="Helical" evidence="1">
    <location>
        <begin position="88"/>
        <end position="110"/>
    </location>
</feature>
<dbReference type="EMBL" id="JARGDH010000003">
    <property type="protein sequence ID" value="KAL0272906.1"/>
    <property type="molecule type" value="Genomic_DNA"/>
</dbReference>
<dbReference type="PANTHER" id="PTHR38337">
    <property type="entry name" value="AGAP010540-PA"/>
    <property type="match status" value="1"/>
</dbReference>
<evidence type="ECO:0000313" key="2">
    <source>
        <dbReference type="EMBL" id="KAL0272906.1"/>
    </source>
</evidence>
<proteinExistence type="predicted"/>
<organism evidence="2">
    <name type="scientific">Menopon gallinae</name>
    <name type="common">poultry shaft louse</name>
    <dbReference type="NCBI Taxonomy" id="328185"/>
    <lineage>
        <taxon>Eukaryota</taxon>
        <taxon>Metazoa</taxon>
        <taxon>Ecdysozoa</taxon>
        <taxon>Arthropoda</taxon>
        <taxon>Hexapoda</taxon>
        <taxon>Insecta</taxon>
        <taxon>Pterygota</taxon>
        <taxon>Neoptera</taxon>
        <taxon>Paraneoptera</taxon>
        <taxon>Psocodea</taxon>
        <taxon>Troctomorpha</taxon>
        <taxon>Phthiraptera</taxon>
        <taxon>Amblycera</taxon>
        <taxon>Menoponidae</taxon>
        <taxon>Menopon</taxon>
    </lineage>
</organism>
<feature type="transmembrane region" description="Helical" evidence="1">
    <location>
        <begin position="197"/>
        <end position="220"/>
    </location>
</feature>
<keyword evidence="1" id="KW-1133">Transmembrane helix</keyword>
<reference evidence="2" key="1">
    <citation type="journal article" date="2024" name="Gigascience">
        <title>Chromosome-level genome of the poultry shaft louse Menopon gallinae provides insight into the host-switching and adaptive evolution of parasitic lice.</title>
        <authorList>
            <person name="Xu Y."/>
            <person name="Ma L."/>
            <person name="Liu S."/>
            <person name="Liang Y."/>
            <person name="Liu Q."/>
            <person name="He Z."/>
            <person name="Tian L."/>
            <person name="Duan Y."/>
            <person name="Cai W."/>
            <person name="Li H."/>
            <person name="Song F."/>
        </authorList>
    </citation>
    <scope>NUCLEOTIDE SEQUENCE</scope>
    <source>
        <strain evidence="2">Cailab_2023a</strain>
    </source>
</reference>
<gene>
    <name evidence="2" type="ORF">PYX00_005720</name>
</gene>
<accession>A0AAW2HTU8</accession>